<evidence type="ECO:0000256" key="4">
    <source>
        <dbReference type="ARBA" id="ARBA00023203"/>
    </source>
</evidence>
<dbReference type="InterPro" id="IPR036028">
    <property type="entry name" value="SH3-like_dom_sf"/>
</dbReference>
<dbReference type="PROSITE" id="PS50002">
    <property type="entry name" value="SH3"/>
    <property type="match status" value="2"/>
</dbReference>
<name>A0A1Y1X7I8_9FUNG</name>
<keyword evidence="2 7" id="KW-0728">SH3 domain</keyword>
<comment type="similarity">
    <text evidence="6">Belongs to the actin-binding proteins ADF family. Coactosin subfamily.</text>
</comment>
<proteinExistence type="inferred from homology"/>
<comment type="subcellular location">
    <subcellularLocation>
        <location evidence="1">Cytoplasm</location>
        <location evidence="1">Cytoskeleton</location>
    </subcellularLocation>
</comment>
<dbReference type="SUPFAM" id="SSF50044">
    <property type="entry name" value="SH3-domain"/>
    <property type="match status" value="2"/>
</dbReference>
<dbReference type="CDD" id="cd11281">
    <property type="entry name" value="ADF_drebrin_like"/>
    <property type="match status" value="1"/>
</dbReference>
<evidence type="ECO:0000313" key="12">
    <source>
        <dbReference type="Proteomes" id="UP000193944"/>
    </source>
</evidence>
<dbReference type="Pfam" id="PF00018">
    <property type="entry name" value="SH3_1"/>
    <property type="match status" value="1"/>
</dbReference>
<dbReference type="PROSITE" id="PS51263">
    <property type="entry name" value="ADF_H"/>
    <property type="match status" value="1"/>
</dbReference>
<dbReference type="AlphaFoldDB" id="A0A1Y1X7I8"/>
<evidence type="ECO:0000259" key="10">
    <source>
        <dbReference type="PROSITE" id="PS51263"/>
    </source>
</evidence>
<dbReference type="EMBL" id="MCFG01000112">
    <property type="protein sequence ID" value="ORX81727.1"/>
    <property type="molecule type" value="Genomic_DNA"/>
</dbReference>
<dbReference type="GO" id="GO:0051015">
    <property type="term" value="F:actin filament binding"/>
    <property type="evidence" value="ECO:0007669"/>
    <property type="project" value="TreeGrafter"/>
</dbReference>
<dbReference type="PANTHER" id="PTHR10829:SF25">
    <property type="entry name" value="DREBRIN-LIKE PROTEIN"/>
    <property type="match status" value="1"/>
</dbReference>
<evidence type="ECO:0000256" key="5">
    <source>
        <dbReference type="ARBA" id="ARBA00023212"/>
    </source>
</evidence>
<dbReference type="GO" id="GO:0005884">
    <property type="term" value="C:actin filament"/>
    <property type="evidence" value="ECO:0007669"/>
    <property type="project" value="TreeGrafter"/>
</dbReference>
<dbReference type="Gene3D" id="3.40.20.10">
    <property type="entry name" value="Severin"/>
    <property type="match status" value="1"/>
</dbReference>
<dbReference type="Pfam" id="PF14604">
    <property type="entry name" value="SH3_9"/>
    <property type="match status" value="1"/>
</dbReference>
<dbReference type="InterPro" id="IPR001452">
    <property type="entry name" value="SH3_domain"/>
</dbReference>
<reference evidence="11 12" key="2">
    <citation type="submission" date="2016-08" db="EMBL/GenBank/DDBJ databases">
        <title>Pervasive Adenine N6-methylation of Active Genes in Fungi.</title>
        <authorList>
            <consortium name="DOE Joint Genome Institute"/>
            <person name="Mondo S.J."/>
            <person name="Dannebaum R.O."/>
            <person name="Kuo R.C."/>
            <person name="Labutti K."/>
            <person name="Haridas S."/>
            <person name="Kuo A."/>
            <person name="Salamov A."/>
            <person name="Ahrendt S.R."/>
            <person name="Lipzen A."/>
            <person name="Sullivan W."/>
            <person name="Andreopoulos W.B."/>
            <person name="Clum A."/>
            <person name="Lindquist E."/>
            <person name="Daum C."/>
            <person name="Ramamoorthy G.K."/>
            <person name="Gryganskyi A."/>
            <person name="Culley D."/>
            <person name="Magnuson J.K."/>
            <person name="James T.Y."/>
            <person name="O'Malley M.A."/>
            <person name="Stajich J.E."/>
            <person name="Spatafora J.W."/>
            <person name="Visel A."/>
            <person name="Grigoriev I.V."/>
        </authorList>
    </citation>
    <scope>NUCLEOTIDE SEQUENCE [LARGE SCALE GENOMIC DNA]</scope>
    <source>
        <strain evidence="11 12">S4</strain>
    </source>
</reference>
<feature type="region of interest" description="Disordered" evidence="8">
    <location>
        <begin position="176"/>
        <end position="255"/>
    </location>
</feature>
<feature type="region of interest" description="Disordered" evidence="8">
    <location>
        <begin position="265"/>
        <end position="284"/>
    </location>
</feature>
<evidence type="ECO:0000259" key="9">
    <source>
        <dbReference type="PROSITE" id="PS50002"/>
    </source>
</evidence>
<feature type="domain" description="SH3" evidence="9">
    <location>
        <begin position="478"/>
        <end position="537"/>
    </location>
</feature>
<dbReference type="PRINTS" id="PR00452">
    <property type="entry name" value="SH3DOMAIN"/>
</dbReference>
<evidence type="ECO:0000256" key="1">
    <source>
        <dbReference type="ARBA" id="ARBA00004245"/>
    </source>
</evidence>
<evidence type="ECO:0000313" key="11">
    <source>
        <dbReference type="EMBL" id="ORX81727.1"/>
    </source>
</evidence>
<dbReference type="SMART" id="SM00102">
    <property type="entry name" value="ADF"/>
    <property type="match status" value="1"/>
</dbReference>
<feature type="domain" description="SH3" evidence="9">
    <location>
        <begin position="396"/>
        <end position="457"/>
    </location>
</feature>
<dbReference type="InterPro" id="IPR029006">
    <property type="entry name" value="ADF-H/Gelsolin-like_dom_sf"/>
</dbReference>
<dbReference type="GO" id="GO:0030833">
    <property type="term" value="P:regulation of actin filament polymerization"/>
    <property type="evidence" value="ECO:0007669"/>
    <property type="project" value="TreeGrafter"/>
</dbReference>
<feature type="region of interest" description="Disordered" evidence="8">
    <location>
        <begin position="296"/>
        <end position="397"/>
    </location>
</feature>
<dbReference type="InterPro" id="IPR002108">
    <property type="entry name" value="ADF-H"/>
</dbReference>
<dbReference type="FunFam" id="3.40.20.10:FF:000018">
    <property type="entry name" value="Coactosin-like 1"/>
    <property type="match status" value="1"/>
</dbReference>
<dbReference type="STRING" id="1754192.A0A1Y1X7I8"/>
<dbReference type="Proteomes" id="UP000193944">
    <property type="component" value="Unassembled WGS sequence"/>
</dbReference>
<dbReference type="GO" id="GO:0030427">
    <property type="term" value="C:site of polarized growth"/>
    <property type="evidence" value="ECO:0007669"/>
    <property type="project" value="TreeGrafter"/>
</dbReference>
<evidence type="ECO:0000256" key="3">
    <source>
        <dbReference type="ARBA" id="ARBA00022490"/>
    </source>
</evidence>
<dbReference type="PANTHER" id="PTHR10829">
    <property type="entry name" value="CORTACTIN AND DREBRIN"/>
    <property type="match status" value="1"/>
</dbReference>
<evidence type="ECO:0008006" key="13">
    <source>
        <dbReference type="Google" id="ProtNLM"/>
    </source>
</evidence>
<evidence type="ECO:0000256" key="2">
    <source>
        <dbReference type="ARBA" id="ARBA00022443"/>
    </source>
</evidence>
<dbReference type="SUPFAM" id="SSF55753">
    <property type="entry name" value="Actin depolymerizing proteins"/>
    <property type="match status" value="1"/>
</dbReference>
<sequence length="537" mass="60332">MSTVSFSANGKEIRNAYDSILSGESSFEWALYGYEDGSNEIELVDSGIGLEKLCDEFDEEEYQYAFARVTDPNSKLPRFVFISWCGESVPFTKKGMYNTFTNDVLKYFSGFHIHINARSKFDVDPDEILKKVKSCSGANYSFHQNQSVKNKAFNNTPGKLEPKIELKAEENKAPAKPNLFNQSSAPKVNPINQNSAPKVNPINQNSAPKVNPLNNTTDEKSSSTSMSRRSSNVDYNPLEPNASRKNSLHKSESRGSVENIRAAFENMGNQEQNQNKKEEVKVSSGKISDRIAAFKNLENQESKQEVPKPSAKKIPTFKPVHPEPVREVPKPVQPEPVREVPKPVQPEPVREVPKPVQPEPVREVPKPVQQEPVREVPKPIQPEPVEEPVKQQKTSNEGNTVKALYAYEAQEDGELSFDENEILTNVVDVPGDGWWSGNNSNGDYGMFPANYVTSDLNETAEEEEVEEKSEKPALENDEKNVTAKAMYSYEAQDETEISFEEGETITHIIIQDENWGIGFNSNNQQGMFPLNYVELNQ</sequence>
<comment type="caution">
    <text evidence="11">The sequence shown here is derived from an EMBL/GenBank/DDBJ whole genome shotgun (WGS) entry which is preliminary data.</text>
</comment>
<feature type="compositionally biased region" description="Basic and acidic residues" evidence="8">
    <location>
        <begin position="320"/>
        <end position="329"/>
    </location>
</feature>
<gene>
    <name evidence="11" type="ORF">BCR32DRAFT_293101</name>
</gene>
<keyword evidence="5" id="KW-0206">Cytoskeleton</keyword>
<feature type="domain" description="ADF-H" evidence="10">
    <location>
        <begin position="5"/>
        <end position="133"/>
    </location>
</feature>
<dbReference type="Gene3D" id="2.30.30.40">
    <property type="entry name" value="SH3 Domains"/>
    <property type="match status" value="2"/>
</dbReference>
<evidence type="ECO:0000256" key="6">
    <source>
        <dbReference type="ARBA" id="ARBA00038052"/>
    </source>
</evidence>
<dbReference type="SMART" id="SM00326">
    <property type="entry name" value="SH3"/>
    <property type="match status" value="2"/>
</dbReference>
<keyword evidence="4" id="KW-0009">Actin-binding</keyword>
<keyword evidence="3" id="KW-0963">Cytoplasm</keyword>
<evidence type="ECO:0000256" key="8">
    <source>
        <dbReference type="SAM" id="MobiDB-lite"/>
    </source>
</evidence>
<feature type="compositionally biased region" description="Polar residues" evidence="8">
    <location>
        <begin position="179"/>
        <end position="216"/>
    </location>
</feature>
<dbReference type="OrthoDB" id="5971719at2759"/>
<dbReference type="GO" id="GO:0030864">
    <property type="term" value="C:cortical actin cytoskeleton"/>
    <property type="evidence" value="ECO:0007669"/>
    <property type="project" value="TreeGrafter"/>
</dbReference>
<dbReference type="Pfam" id="PF00241">
    <property type="entry name" value="Cofilin_ADF"/>
    <property type="match status" value="1"/>
</dbReference>
<accession>A0A1Y1X7I8</accession>
<dbReference type="PRINTS" id="PR00499">
    <property type="entry name" value="P67PHOX"/>
</dbReference>
<evidence type="ECO:0000256" key="7">
    <source>
        <dbReference type="PROSITE-ProRule" id="PRU00192"/>
    </source>
</evidence>
<organism evidence="11 12">
    <name type="scientific">Anaeromyces robustus</name>
    <dbReference type="NCBI Taxonomy" id="1754192"/>
    <lineage>
        <taxon>Eukaryota</taxon>
        <taxon>Fungi</taxon>
        <taxon>Fungi incertae sedis</taxon>
        <taxon>Chytridiomycota</taxon>
        <taxon>Chytridiomycota incertae sedis</taxon>
        <taxon>Neocallimastigomycetes</taxon>
        <taxon>Neocallimastigales</taxon>
        <taxon>Neocallimastigaceae</taxon>
        <taxon>Anaeromyces</taxon>
    </lineage>
</organism>
<keyword evidence="12" id="KW-1185">Reference proteome</keyword>
<reference evidence="11 12" key="1">
    <citation type="submission" date="2016-08" db="EMBL/GenBank/DDBJ databases">
        <title>A Parts List for Fungal Cellulosomes Revealed by Comparative Genomics.</title>
        <authorList>
            <consortium name="DOE Joint Genome Institute"/>
            <person name="Haitjema C.H."/>
            <person name="Gilmore S.P."/>
            <person name="Henske J.K."/>
            <person name="Solomon K.V."/>
            <person name="De Groot R."/>
            <person name="Kuo A."/>
            <person name="Mondo S.J."/>
            <person name="Salamov A.A."/>
            <person name="Labutti K."/>
            <person name="Zhao Z."/>
            <person name="Chiniquy J."/>
            <person name="Barry K."/>
            <person name="Brewer H.M."/>
            <person name="Purvine S.O."/>
            <person name="Wright A.T."/>
            <person name="Boxma B."/>
            <person name="Van Alen T."/>
            <person name="Hackstein J.H."/>
            <person name="Baker S.E."/>
            <person name="Grigoriev I.V."/>
            <person name="O'Malley M.A."/>
        </authorList>
    </citation>
    <scope>NUCLEOTIDE SEQUENCE [LARGE SCALE GENOMIC DNA]</scope>
    <source>
        <strain evidence="11 12">S4</strain>
    </source>
</reference>
<protein>
    <recommendedName>
        <fullName evidence="13">Actin depolymerizing protein</fullName>
    </recommendedName>
</protein>